<dbReference type="GO" id="GO:0016874">
    <property type="term" value="F:ligase activity"/>
    <property type="evidence" value="ECO:0007669"/>
    <property type="project" value="UniProtKB-KW"/>
</dbReference>
<dbReference type="Pfam" id="PF09414">
    <property type="entry name" value="RNA_ligase"/>
    <property type="match status" value="1"/>
</dbReference>
<organism evidence="2 3">
    <name type="scientific">Lachnospira eligens</name>
    <dbReference type="NCBI Taxonomy" id="39485"/>
    <lineage>
        <taxon>Bacteria</taxon>
        <taxon>Bacillati</taxon>
        <taxon>Bacillota</taxon>
        <taxon>Clostridia</taxon>
        <taxon>Lachnospirales</taxon>
        <taxon>Lachnospiraceae</taxon>
        <taxon>Lachnospira</taxon>
    </lineage>
</organism>
<dbReference type="Proteomes" id="UP000285201">
    <property type="component" value="Unassembled WGS sequence"/>
</dbReference>
<dbReference type="SUPFAM" id="SSF56091">
    <property type="entry name" value="DNA ligase/mRNA capping enzyme, catalytic domain"/>
    <property type="match status" value="1"/>
</dbReference>
<proteinExistence type="predicted"/>
<evidence type="ECO:0000313" key="3">
    <source>
        <dbReference type="Proteomes" id="UP000285201"/>
    </source>
</evidence>
<dbReference type="AlphaFoldDB" id="A0A415ME10"/>
<gene>
    <name evidence="2" type="ORF">DW007_02670</name>
</gene>
<protein>
    <submittedName>
        <fullName evidence="2">2'-5' RNA ligase</fullName>
    </submittedName>
</protein>
<feature type="domain" description="RNA ligase" evidence="1">
    <location>
        <begin position="183"/>
        <end position="398"/>
    </location>
</feature>
<dbReference type="InterPro" id="IPR021122">
    <property type="entry name" value="RNA_ligase_dom_REL/Rnl2"/>
</dbReference>
<comment type="caution">
    <text evidence="2">The sequence shown here is derived from an EMBL/GenBank/DDBJ whole genome shotgun (WGS) entry which is preliminary data.</text>
</comment>
<sequence>MYCAYITTLKGLRKHSNADRLQCVEVFGQNVIVDLSYQEGQKVVFFPSDGQLSLEYATDNNLVRKKDENGNNIGGYMDAEKRNVTAIRLRGEKSEGLVLPIETLAKYTDISKLKDGDQITVLGGHEICQKYIPRGKSRSKNNGNNSNKKNKFQKETISYPFFEEHKDTAQLAYNMSAFKPGDTIYITRKLHGTSARTMKTVKVTKKNSKLRKFLHIKPKVIREVSVVSGSRRVVLKDMTKNDGYYADNGFRKKYHDLLKDKLPEGAEIFYEIVGYVNETTPIMGSVSNKGVKEKKFTKKFGDTTTFSYGCEPGENEMYVYRMTMTTADGTVVEVPWETVEVWCDKLGVKHVPDLEKFIYTTPEDLKERVNKYLDGMPADEIGKTHVAEGIVVRIDNRATFTAYKDKVFEFKVIEGIAKDTSDVPDMEEAEELFEETLNE</sequence>
<reference evidence="2 3" key="1">
    <citation type="submission" date="2018-08" db="EMBL/GenBank/DDBJ databases">
        <title>A genome reference for cultivated species of the human gut microbiota.</title>
        <authorList>
            <person name="Zou Y."/>
            <person name="Xue W."/>
            <person name="Luo G."/>
        </authorList>
    </citation>
    <scope>NUCLEOTIDE SEQUENCE [LARGE SCALE GENOMIC DNA]</scope>
    <source>
        <strain evidence="2 3">AF36-7BH</strain>
    </source>
</reference>
<keyword evidence="2" id="KW-0436">Ligase</keyword>
<dbReference type="RefSeq" id="WP_118370253.1">
    <property type="nucleotide sequence ID" value="NZ_QROY01000002.1"/>
</dbReference>
<name>A0A415ME10_9FIRM</name>
<accession>A0A415ME10</accession>
<evidence type="ECO:0000313" key="2">
    <source>
        <dbReference type="EMBL" id="RHL71067.1"/>
    </source>
</evidence>
<evidence type="ECO:0000259" key="1">
    <source>
        <dbReference type="Pfam" id="PF09414"/>
    </source>
</evidence>
<dbReference type="EMBL" id="QROY01000002">
    <property type="protein sequence ID" value="RHL71067.1"/>
    <property type="molecule type" value="Genomic_DNA"/>
</dbReference>